<comment type="caution">
    <text evidence="4">The sequence shown here is derived from an EMBL/GenBank/DDBJ whole genome shotgun (WGS) entry which is preliminary data.</text>
</comment>
<dbReference type="EMBL" id="JASGBH010000002">
    <property type="protein sequence ID" value="MDI9232910.1"/>
    <property type="molecule type" value="Genomic_DNA"/>
</dbReference>
<reference evidence="4" key="1">
    <citation type="submission" date="2023-05" db="EMBL/GenBank/DDBJ databases">
        <title>Limnohabitans sp. strain HM2-2 Genome sequencing and assembly.</title>
        <authorList>
            <person name="Jung Y."/>
        </authorList>
    </citation>
    <scope>NUCLEOTIDE SEQUENCE</scope>
    <source>
        <strain evidence="4">HM2-2</strain>
    </source>
</reference>
<name>A0ABT6X467_9BURK</name>
<evidence type="ECO:0000256" key="2">
    <source>
        <dbReference type="ARBA" id="ARBA00023002"/>
    </source>
</evidence>
<dbReference type="Pfam" id="PF08240">
    <property type="entry name" value="ADH_N"/>
    <property type="match status" value="1"/>
</dbReference>
<dbReference type="InterPro" id="IPR013154">
    <property type="entry name" value="ADH-like_N"/>
</dbReference>
<sequence length="331" mass="35563">MKAIQVQVPGGPERLLWVDLPDPLPGPGQVRVKAQAIGVGRPDVLIRQGTYKWMPPLPAIPGAELAGVVDAIGEGVTQWHIGDRVLVSARELAQRGGCYAEAIVVPQDAPYRLPSSVAFEDAVSLPNLQLALALLRVAGPMHRAQPQVLITGASGGVAGMLCQAAKSRGYKTIGTSRTPGKCQDALQHGFDHVVCTEQGELKAQVQAITQGRGLDVVFDHLGGQSLIDGLHGLAPLGTLVSYNIVQGLPTQDVFQVLRHFLGKSLAVRCFSMHTFDEDPEARRALMQEAMDLMANAQVKAPEHRIFKLSEVRQTHELLDQGMVSGKLVMQP</sequence>
<keyword evidence="5" id="KW-1185">Reference proteome</keyword>
<evidence type="ECO:0000313" key="4">
    <source>
        <dbReference type="EMBL" id="MDI9232910.1"/>
    </source>
</evidence>
<dbReference type="SUPFAM" id="SSF51735">
    <property type="entry name" value="NAD(P)-binding Rossmann-fold domains"/>
    <property type="match status" value="1"/>
</dbReference>
<dbReference type="Proteomes" id="UP001431902">
    <property type="component" value="Unassembled WGS sequence"/>
</dbReference>
<dbReference type="InterPro" id="IPR013149">
    <property type="entry name" value="ADH-like_C"/>
</dbReference>
<dbReference type="PANTHER" id="PTHR48106">
    <property type="entry name" value="QUINONE OXIDOREDUCTASE PIG3-RELATED"/>
    <property type="match status" value="1"/>
</dbReference>
<protein>
    <submittedName>
        <fullName evidence="4">Zinc-dependent alcohol dehydrogenase family protein</fullName>
    </submittedName>
</protein>
<accession>A0ABT6X467</accession>
<dbReference type="Pfam" id="PF00107">
    <property type="entry name" value="ADH_zinc_N"/>
    <property type="match status" value="1"/>
</dbReference>
<dbReference type="Gene3D" id="3.40.50.720">
    <property type="entry name" value="NAD(P)-binding Rossmann-like Domain"/>
    <property type="match status" value="1"/>
</dbReference>
<evidence type="ECO:0000259" key="3">
    <source>
        <dbReference type="SMART" id="SM00829"/>
    </source>
</evidence>
<organism evidence="4 5">
    <name type="scientific">Limnohabitans lacus</name>
    <dbReference type="NCBI Taxonomy" id="3045173"/>
    <lineage>
        <taxon>Bacteria</taxon>
        <taxon>Pseudomonadati</taxon>
        <taxon>Pseudomonadota</taxon>
        <taxon>Betaproteobacteria</taxon>
        <taxon>Burkholderiales</taxon>
        <taxon>Comamonadaceae</taxon>
        <taxon>Limnohabitans</taxon>
    </lineage>
</organism>
<dbReference type="RefSeq" id="WP_283223313.1">
    <property type="nucleotide sequence ID" value="NZ_JASGBH010000002.1"/>
</dbReference>
<feature type="domain" description="Enoyl reductase (ER)" evidence="3">
    <location>
        <begin position="10"/>
        <end position="329"/>
    </location>
</feature>
<dbReference type="InterPro" id="IPR020843">
    <property type="entry name" value="ER"/>
</dbReference>
<dbReference type="InterPro" id="IPR011032">
    <property type="entry name" value="GroES-like_sf"/>
</dbReference>
<dbReference type="CDD" id="cd08268">
    <property type="entry name" value="MDR2"/>
    <property type="match status" value="1"/>
</dbReference>
<gene>
    <name evidence="4" type="ORF">QLQ16_03575</name>
</gene>
<dbReference type="SUPFAM" id="SSF50129">
    <property type="entry name" value="GroES-like"/>
    <property type="match status" value="1"/>
</dbReference>
<keyword evidence="2" id="KW-0560">Oxidoreductase</keyword>
<proteinExistence type="predicted"/>
<dbReference type="Gene3D" id="3.90.180.10">
    <property type="entry name" value="Medium-chain alcohol dehydrogenases, catalytic domain"/>
    <property type="match status" value="1"/>
</dbReference>
<evidence type="ECO:0000313" key="5">
    <source>
        <dbReference type="Proteomes" id="UP001431902"/>
    </source>
</evidence>
<evidence type="ECO:0000256" key="1">
    <source>
        <dbReference type="ARBA" id="ARBA00022857"/>
    </source>
</evidence>
<dbReference type="InterPro" id="IPR036291">
    <property type="entry name" value="NAD(P)-bd_dom_sf"/>
</dbReference>
<dbReference type="SMART" id="SM00829">
    <property type="entry name" value="PKS_ER"/>
    <property type="match status" value="1"/>
</dbReference>
<keyword evidence="1" id="KW-0521">NADP</keyword>